<keyword evidence="4" id="KW-0843">Virulence</keyword>
<dbReference type="InterPro" id="IPR006162">
    <property type="entry name" value="Ppantetheine_attach_site"/>
</dbReference>
<evidence type="ECO:0000256" key="7">
    <source>
        <dbReference type="SAM" id="MobiDB-lite"/>
    </source>
</evidence>
<dbReference type="Pfam" id="PF08242">
    <property type="entry name" value="Methyltransf_12"/>
    <property type="match status" value="1"/>
</dbReference>
<keyword evidence="2" id="KW-0597">Phosphoprotein</keyword>
<feature type="region of interest" description="Disordered" evidence="7">
    <location>
        <begin position="1"/>
        <end position="43"/>
    </location>
</feature>
<dbReference type="Pfam" id="PF08659">
    <property type="entry name" value="KR"/>
    <property type="match status" value="1"/>
</dbReference>
<dbReference type="GO" id="GO:0004312">
    <property type="term" value="F:fatty acid synthase activity"/>
    <property type="evidence" value="ECO:0007669"/>
    <property type="project" value="TreeGrafter"/>
</dbReference>
<dbReference type="Pfam" id="PF00550">
    <property type="entry name" value="PP-binding"/>
    <property type="match status" value="1"/>
</dbReference>
<evidence type="ECO:0000259" key="10">
    <source>
        <dbReference type="PROSITE" id="PS52019"/>
    </source>
</evidence>
<dbReference type="SMART" id="SM00823">
    <property type="entry name" value="PKS_PP"/>
    <property type="match status" value="1"/>
</dbReference>
<evidence type="ECO:0000256" key="5">
    <source>
        <dbReference type="ARBA" id="ARBA00023268"/>
    </source>
</evidence>
<evidence type="ECO:0000259" key="8">
    <source>
        <dbReference type="PROSITE" id="PS50075"/>
    </source>
</evidence>
<dbReference type="InterPro" id="IPR001227">
    <property type="entry name" value="Ac_transferase_dom_sf"/>
</dbReference>
<feature type="active site" description="Proton acceptor; for dehydratase activity" evidence="6">
    <location>
        <position position="934"/>
    </location>
</feature>
<dbReference type="Gene3D" id="3.40.47.10">
    <property type="match status" value="1"/>
</dbReference>
<dbReference type="InterPro" id="IPR016039">
    <property type="entry name" value="Thiolase-like"/>
</dbReference>
<dbReference type="Gene3D" id="3.40.50.720">
    <property type="entry name" value="NAD(P)-binding Rossmann-like Domain"/>
    <property type="match status" value="1"/>
</dbReference>
<dbReference type="InterPro" id="IPR014031">
    <property type="entry name" value="Ketoacyl_synth_C"/>
</dbReference>
<dbReference type="InterPro" id="IPR036291">
    <property type="entry name" value="NAD(P)-bd_dom_sf"/>
</dbReference>
<sequence length="1981" mass="214227">MPGVLDTNGAAAPSQNGNGYTNGMHAGASDGHASKHADEQHSLQNGHLPAWREEPIAVIGMACMLPGEVGGGNVDVKGLWNMLLEQKSGVKAYPGRFNRDLHVGTSVGKALSDKGGFLTDTDLFDPLEFGIGPSEASRMSGTARMMLEMAFLALYDSGIDYRGSRTACFGIASGSPLAMQGEEHEINEHTAQGQAYSLLSNRVSFLLDLRGPTMTVDSACSTGLTALHLASESIRRGEVDTAVVVGANLTMDWTSTVAFSQSGVLSPDGICRSLDDKASGYVRSEACGAIVLRRADVARKAGDRIHANILATAIGSNGRNQSQAAPSGPAQMRIIDETYAKIGRKPSEVDYVELHATGTKVGDPIEANAAGKTYSQGRQGRELVVGTLKANTGHTEWVSGIMSLIKVCHMLRTGIVPPQPNLETPSRAIDWASWNMRAPTSAEPLGKGGKEKSIISIQSYGFGGATGHAIIEAVAGQQTAPASTSNQASFFSLCFAGGLTPRSASAVSSEAAAQLQAHSLDVAALARQTRSMPCRSFALVESETGRLVTAFSKPRNLAPTTFATEPKLLFILSGQGPQHFHMGRSLYRDFAAFRESIQASDRVYTRVTGRSLLQETQLFQWSPSAKSETLEGSTLWPASIVFTSICMVQIALFDLLKSFGVLPNAIQLDELLLQAAQRGGDVDVAAYNADGAFSISGSAERVDAVVKSAQDSGIFARALRTESPMHSAAIQAAKDVFIQTIDDIWARYDAQITSPQLPLFSTVTGKRVDRRQDAQYMWSNSREAVQFVAAVRSAQAFLGGESEAAQSYTTIELSPHPVLSAYLGELGVEHIVPVMERRNKAPTTCPADTQAFVKAVATLFVSGHKTVQYHSLLYADPAESKDEKSVIAFPWKKTHWPGDVRPGWSSLADHPPLYAPDAAEFKISCATHPELAEHKVNGARIIPGAAFLETGLELDSSINVISGGELLGAMPIVEARERPIEVKVQRDGATYLITSRSGGSLIGPSKPHFKGNAYAVDPQTLSRPPRKNFAQILSRFEKHIDQETFYTLVAGTAEFNGAFRRINKWSGKDGESLAYLDGLRPNERQAYRVHPCVIDAALHSCAADFAKFLSHNGAETVETILPRAFDRVTVYDANLARPTLISHVRRTKYAPQHLTYDMDICDEEGEVLITFESVHCRKYTTQPVEPITKRYDMEWQPADLLPLDLAPPASVAPPPSREELFEALDQLCIESLARHMPSQPPSADASIDRKRYYAMAQRALARPQRSTHFQPSPGTSEEWTVYTEMIRRLDSVLADVFASNTASLPVLFAHNDDLMSRAYKAMALHDRTYELFASVFGDFLKQCAAQGKHVVRVLEVGAGTGQLTRYLNSVVQQLATSGTSEKPAVEFVITDVNVQLAAEAASTLTQDSGVTPAAFNLFTGQSGLTKASDRHSFDFICMSNVLHIAANLPTAMVNLQKYMAPGAMVGVVEMDGRVNETQAPGALFIDYIFGSFKDWFGMEDHREHPTQSAGAWHSFFSQHMDRVALVEPAHEPTLSRNLALFYQDCGEYAMVEDGQAALVSDDAAVSAIANGLLLAKGWAVPKDQHDKLDLLIRLTSTDHRSNPLHLEDGVGVELDCNIADASVAQQGQHRIGRFVSVNVPLLVSRSPVRIGRVLSEWLPLALSTAVGETLSLDSTSTRLIADVEKNAQTMRHFAFDPLATYVLLGGCGGLGAGFASEMYNLGARHIVLTSRTGPARFERGDMEREAALIRYLQSVPDLNLELVACDAMDESATRALFERLTNVRGIIWMPLSWQVSIAIPIVLGAGQFARWTQSVIDAQGGKIPGWLIQAAAKTGISFTMQSVLHQIIDSINVRKQRKVNLYIPHVDTRLVTDMLGPNNAFARHLDLRTASEKASLPGANGALDQSSNPVDRVISQALCIPSSDIDDDTPLSSYGLDSLSAVRLSSMLRTVGVTMTQMQLLGNATPNKIKALAVTSSPAPQ</sequence>
<evidence type="ECO:0000256" key="3">
    <source>
        <dbReference type="ARBA" id="ARBA00022679"/>
    </source>
</evidence>
<evidence type="ECO:0000313" key="11">
    <source>
        <dbReference type="EMBL" id="CEH16427.1"/>
    </source>
</evidence>
<dbReference type="Pfam" id="PF14765">
    <property type="entry name" value="PS-DH"/>
    <property type="match status" value="1"/>
</dbReference>
<keyword evidence="12" id="KW-1185">Reference proteome</keyword>
<dbReference type="PROSITE" id="PS52004">
    <property type="entry name" value="KS3_2"/>
    <property type="match status" value="1"/>
</dbReference>
<dbReference type="SUPFAM" id="SSF52151">
    <property type="entry name" value="FabD/lysophospholipase-like"/>
    <property type="match status" value="1"/>
</dbReference>
<dbReference type="Gene3D" id="3.40.366.10">
    <property type="entry name" value="Malonyl-Coenzyme A Acyl Carrier Protein, domain 2"/>
    <property type="match status" value="2"/>
</dbReference>
<feature type="domain" description="Ketosynthase family 3 (KS3)" evidence="9">
    <location>
        <begin position="53"/>
        <end position="473"/>
    </location>
</feature>
<evidence type="ECO:0000256" key="4">
    <source>
        <dbReference type="ARBA" id="ARBA00023026"/>
    </source>
</evidence>
<feature type="compositionally biased region" description="Basic and acidic residues" evidence="7">
    <location>
        <begin position="32"/>
        <end position="41"/>
    </location>
</feature>
<dbReference type="GO" id="GO:0004315">
    <property type="term" value="F:3-oxoacyl-[acyl-carrier-protein] synthase activity"/>
    <property type="evidence" value="ECO:0007669"/>
    <property type="project" value="InterPro"/>
</dbReference>
<protein>
    <submittedName>
        <fullName evidence="11">Animal-type fatty acid synthase and related proteins</fullName>
    </submittedName>
</protein>
<reference evidence="11 12" key="1">
    <citation type="submission" date="2014-09" db="EMBL/GenBank/DDBJ databases">
        <authorList>
            <person name="Magalhaes I.L.F."/>
            <person name="Oliveira U."/>
            <person name="Santos F.R."/>
            <person name="Vidigal T.H.D.A."/>
            <person name="Brescovit A.D."/>
            <person name="Santos A.J."/>
        </authorList>
    </citation>
    <scope>NUCLEOTIDE SEQUENCE [LARGE SCALE GENOMIC DNA]</scope>
</reference>
<dbReference type="GO" id="GO:0044550">
    <property type="term" value="P:secondary metabolite biosynthetic process"/>
    <property type="evidence" value="ECO:0007669"/>
    <property type="project" value="UniProtKB-ARBA"/>
</dbReference>
<dbReference type="InterPro" id="IPR016035">
    <property type="entry name" value="Acyl_Trfase/lysoPLipase"/>
</dbReference>
<dbReference type="SMART" id="SM00827">
    <property type="entry name" value="PKS_AT"/>
    <property type="match status" value="1"/>
</dbReference>
<dbReference type="PANTHER" id="PTHR43775:SF37">
    <property type="entry name" value="SI:DKEY-61P9.11"/>
    <property type="match status" value="1"/>
</dbReference>
<dbReference type="Proteomes" id="UP000054845">
    <property type="component" value="Unassembled WGS sequence"/>
</dbReference>
<dbReference type="InterPro" id="IPR014043">
    <property type="entry name" value="Acyl_transferase_dom"/>
</dbReference>
<dbReference type="InterPro" id="IPR029063">
    <property type="entry name" value="SAM-dependent_MTases_sf"/>
</dbReference>
<feature type="region of interest" description="C-terminal hotdog fold" evidence="6">
    <location>
        <begin position="1037"/>
        <end position="1185"/>
    </location>
</feature>
<dbReference type="PROSITE" id="PS00606">
    <property type="entry name" value="KS3_1"/>
    <property type="match status" value="1"/>
</dbReference>
<dbReference type="Gene3D" id="3.40.50.150">
    <property type="entry name" value="Vaccinia Virus protein VP39"/>
    <property type="match status" value="1"/>
</dbReference>
<keyword evidence="5" id="KW-0511">Multifunctional enzyme</keyword>
<dbReference type="InterPro" id="IPR014030">
    <property type="entry name" value="Ketoacyl_synth_N"/>
</dbReference>
<dbReference type="InterPro" id="IPR013968">
    <property type="entry name" value="PKS_KR"/>
</dbReference>
<dbReference type="Pfam" id="PF00109">
    <property type="entry name" value="ketoacyl-synt"/>
    <property type="match status" value="1"/>
</dbReference>
<feature type="region of interest" description="N-terminal hotdog fold" evidence="6">
    <location>
        <begin position="870"/>
        <end position="1020"/>
    </location>
</feature>
<dbReference type="SUPFAM" id="SSF51735">
    <property type="entry name" value="NAD(P)-binding Rossmann-fold domains"/>
    <property type="match status" value="1"/>
</dbReference>
<dbReference type="InterPro" id="IPR020841">
    <property type="entry name" value="PKS_Beta-ketoAc_synthase_dom"/>
</dbReference>
<dbReference type="InterPro" id="IPR050091">
    <property type="entry name" value="PKS_NRPS_Biosynth_Enz"/>
</dbReference>
<evidence type="ECO:0000256" key="2">
    <source>
        <dbReference type="ARBA" id="ARBA00022553"/>
    </source>
</evidence>
<feature type="domain" description="Carrier" evidence="8">
    <location>
        <begin position="1904"/>
        <end position="1977"/>
    </location>
</feature>
<dbReference type="InterPro" id="IPR049551">
    <property type="entry name" value="PKS_DH_C"/>
</dbReference>
<dbReference type="EMBL" id="CCYA01000318">
    <property type="protein sequence ID" value="CEH16427.1"/>
    <property type="molecule type" value="Genomic_DNA"/>
</dbReference>
<evidence type="ECO:0000259" key="9">
    <source>
        <dbReference type="PROSITE" id="PS52004"/>
    </source>
</evidence>
<organism evidence="11 12">
    <name type="scientific">Ceraceosorus bombacis</name>
    <dbReference type="NCBI Taxonomy" id="401625"/>
    <lineage>
        <taxon>Eukaryota</taxon>
        <taxon>Fungi</taxon>
        <taxon>Dikarya</taxon>
        <taxon>Basidiomycota</taxon>
        <taxon>Ustilaginomycotina</taxon>
        <taxon>Exobasidiomycetes</taxon>
        <taxon>Ceraceosorales</taxon>
        <taxon>Ceraceosoraceae</taxon>
        <taxon>Ceraceosorus</taxon>
    </lineage>
</organism>
<dbReference type="Gene3D" id="1.10.1200.10">
    <property type="entry name" value="ACP-like"/>
    <property type="match status" value="1"/>
</dbReference>
<dbReference type="PANTHER" id="PTHR43775">
    <property type="entry name" value="FATTY ACID SYNTHASE"/>
    <property type="match status" value="1"/>
</dbReference>
<evidence type="ECO:0000313" key="12">
    <source>
        <dbReference type="Proteomes" id="UP000054845"/>
    </source>
</evidence>
<dbReference type="InterPro" id="IPR036736">
    <property type="entry name" value="ACP-like_sf"/>
</dbReference>
<keyword evidence="1" id="KW-0596">Phosphopantetheine</keyword>
<dbReference type="GO" id="GO:0006633">
    <property type="term" value="P:fatty acid biosynthetic process"/>
    <property type="evidence" value="ECO:0007669"/>
    <property type="project" value="InterPro"/>
</dbReference>
<accession>A0A0P1BJ77</accession>
<keyword evidence="3" id="KW-0808">Transferase</keyword>
<dbReference type="InterPro" id="IPR020806">
    <property type="entry name" value="PKS_PP-bd"/>
</dbReference>
<dbReference type="SUPFAM" id="SSF53335">
    <property type="entry name" value="S-adenosyl-L-methionine-dependent methyltransferases"/>
    <property type="match status" value="1"/>
</dbReference>
<proteinExistence type="predicted"/>
<feature type="domain" description="PKS/mFAS DH" evidence="10">
    <location>
        <begin position="870"/>
        <end position="1185"/>
    </location>
</feature>
<dbReference type="PROSITE" id="PS00012">
    <property type="entry name" value="PHOSPHOPANTETHEINE"/>
    <property type="match status" value="1"/>
</dbReference>
<dbReference type="CDD" id="cd00833">
    <property type="entry name" value="PKS"/>
    <property type="match status" value="1"/>
</dbReference>
<dbReference type="SUPFAM" id="SSF53901">
    <property type="entry name" value="Thiolase-like"/>
    <property type="match status" value="1"/>
</dbReference>
<dbReference type="Gene3D" id="3.10.129.110">
    <property type="entry name" value="Polyketide synthase dehydratase"/>
    <property type="match status" value="1"/>
</dbReference>
<dbReference type="SUPFAM" id="SSF47336">
    <property type="entry name" value="ACP-like"/>
    <property type="match status" value="1"/>
</dbReference>
<dbReference type="SMART" id="SM00825">
    <property type="entry name" value="PKS_KS"/>
    <property type="match status" value="1"/>
</dbReference>
<dbReference type="InterPro" id="IPR013217">
    <property type="entry name" value="Methyltransf_12"/>
</dbReference>
<dbReference type="InterPro" id="IPR049900">
    <property type="entry name" value="PKS_mFAS_DH"/>
</dbReference>
<dbReference type="InterPro" id="IPR018201">
    <property type="entry name" value="Ketoacyl_synth_AS"/>
</dbReference>
<dbReference type="InterPro" id="IPR009081">
    <property type="entry name" value="PP-bd_ACP"/>
</dbReference>
<evidence type="ECO:0000256" key="6">
    <source>
        <dbReference type="PROSITE-ProRule" id="PRU01363"/>
    </source>
</evidence>
<dbReference type="Pfam" id="PF00698">
    <property type="entry name" value="Acyl_transf_1"/>
    <property type="match status" value="2"/>
</dbReference>
<dbReference type="OrthoDB" id="329835at2759"/>
<dbReference type="InterPro" id="IPR042104">
    <property type="entry name" value="PKS_dehydratase_sf"/>
</dbReference>
<name>A0A0P1BJ77_9BASI</name>
<dbReference type="Pfam" id="PF02801">
    <property type="entry name" value="Ketoacyl-synt_C"/>
    <property type="match status" value="1"/>
</dbReference>
<dbReference type="PROSITE" id="PS52019">
    <property type="entry name" value="PKS_MFAS_DH"/>
    <property type="match status" value="1"/>
</dbReference>
<feature type="active site" description="Proton donor; for dehydratase activity" evidence="6">
    <location>
        <position position="1095"/>
    </location>
</feature>
<evidence type="ECO:0000256" key="1">
    <source>
        <dbReference type="ARBA" id="ARBA00022450"/>
    </source>
</evidence>
<dbReference type="STRING" id="401625.A0A0P1BJ77"/>
<dbReference type="GO" id="GO:0031177">
    <property type="term" value="F:phosphopantetheine binding"/>
    <property type="evidence" value="ECO:0007669"/>
    <property type="project" value="InterPro"/>
</dbReference>
<dbReference type="PROSITE" id="PS50075">
    <property type="entry name" value="CARRIER"/>
    <property type="match status" value="1"/>
</dbReference>